<proteinExistence type="predicted"/>
<dbReference type="EMBL" id="GBRH01231336">
    <property type="protein sequence ID" value="JAD66559.1"/>
    <property type="molecule type" value="Transcribed_RNA"/>
</dbReference>
<organism evidence="1">
    <name type="scientific">Arundo donax</name>
    <name type="common">Giant reed</name>
    <name type="synonym">Donax arundinaceus</name>
    <dbReference type="NCBI Taxonomy" id="35708"/>
    <lineage>
        <taxon>Eukaryota</taxon>
        <taxon>Viridiplantae</taxon>
        <taxon>Streptophyta</taxon>
        <taxon>Embryophyta</taxon>
        <taxon>Tracheophyta</taxon>
        <taxon>Spermatophyta</taxon>
        <taxon>Magnoliopsida</taxon>
        <taxon>Liliopsida</taxon>
        <taxon>Poales</taxon>
        <taxon>Poaceae</taxon>
        <taxon>PACMAD clade</taxon>
        <taxon>Arundinoideae</taxon>
        <taxon>Arundineae</taxon>
        <taxon>Arundo</taxon>
    </lineage>
</organism>
<name>A0A0A9BRD3_ARUDO</name>
<reference evidence="1" key="2">
    <citation type="journal article" date="2015" name="Data Brief">
        <title>Shoot transcriptome of the giant reed, Arundo donax.</title>
        <authorList>
            <person name="Barrero R.A."/>
            <person name="Guerrero F.D."/>
            <person name="Moolhuijzen P."/>
            <person name="Goolsby J.A."/>
            <person name="Tidwell J."/>
            <person name="Bellgard S.E."/>
            <person name="Bellgard M.I."/>
        </authorList>
    </citation>
    <scope>NUCLEOTIDE SEQUENCE</scope>
    <source>
        <tissue evidence="1">Shoot tissue taken approximately 20 cm above the soil surface</tissue>
    </source>
</reference>
<sequence length="29" mass="3358">MTLPLHIAYILRSRKSQTLLPETDLQFTA</sequence>
<reference evidence="1" key="1">
    <citation type="submission" date="2014-09" db="EMBL/GenBank/DDBJ databases">
        <authorList>
            <person name="Magalhaes I.L.F."/>
            <person name="Oliveira U."/>
            <person name="Santos F.R."/>
            <person name="Vidigal T.H.D.A."/>
            <person name="Brescovit A.D."/>
            <person name="Santos A.J."/>
        </authorList>
    </citation>
    <scope>NUCLEOTIDE SEQUENCE</scope>
    <source>
        <tissue evidence="1">Shoot tissue taken approximately 20 cm above the soil surface</tissue>
    </source>
</reference>
<dbReference type="AlphaFoldDB" id="A0A0A9BRD3"/>
<accession>A0A0A9BRD3</accession>
<protein>
    <submittedName>
        <fullName evidence="1">Uncharacterized protein</fullName>
    </submittedName>
</protein>
<evidence type="ECO:0000313" key="1">
    <source>
        <dbReference type="EMBL" id="JAD66559.1"/>
    </source>
</evidence>